<dbReference type="Proteomes" id="UP000217696">
    <property type="component" value="Chromosome"/>
</dbReference>
<keyword evidence="2" id="KW-1185">Reference proteome</keyword>
<keyword evidence="1" id="KW-0326">Glycosidase</keyword>
<name>A0A0U5BG20_9BACL</name>
<dbReference type="EC" id="3.2.1.8" evidence="1"/>
<dbReference type="PANTHER" id="PTHR48098">
    <property type="entry name" value="ENTEROCHELIN ESTERASE-RELATED"/>
    <property type="match status" value="1"/>
</dbReference>
<dbReference type="Pfam" id="PF00756">
    <property type="entry name" value="Esterase"/>
    <property type="match status" value="1"/>
</dbReference>
<dbReference type="KEGG" id="asoc:CB4_01303"/>
<dbReference type="GO" id="GO:0045493">
    <property type="term" value="P:xylan catabolic process"/>
    <property type="evidence" value="ECO:0007669"/>
    <property type="project" value="UniProtKB-KW"/>
</dbReference>
<protein>
    <submittedName>
        <fullName evidence="1">Endo-1,4-beta-xylanase Z</fullName>
        <ecNumber evidence="1">3.2.1.8</ecNumber>
    </submittedName>
</protein>
<dbReference type="InterPro" id="IPR050583">
    <property type="entry name" value="Mycobacterial_A85_antigen"/>
</dbReference>
<evidence type="ECO:0000313" key="1">
    <source>
        <dbReference type="EMBL" id="BAU27134.1"/>
    </source>
</evidence>
<accession>A0A0U5BG20</accession>
<dbReference type="SUPFAM" id="SSF53474">
    <property type="entry name" value="alpha/beta-Hydrolases"/>
    <property type="match status" value="1"/>
</dbReference>
<dbReference type="Gene3D" id="3.40.50.1820">
    <property type="entry name" value="alpha/beta hydrolase"/>
    <property type="match status" value="1"/>
</dbReference>
<evidence type="ECO:0000313" key="2">
    <source>
        <dbReference type="Proteomes" id="UP000217696"/>
    </source>
</evidence>
<proteinExistence type="predicted"/>
<reference evidence="1 2" key="1">
    <citation type="submission" date="2015-12" db="EMBL/GenBank/DDBJ databases">
        <title>Genome sequence of Aneurinibacillus soli.</title>
        <authorList>
            <person name="Lee J.S."/>
            <person name="Lee K.C."/>
            <person name="Kim K.K."/>
            <person name="Lee B.W."/>
        </authorList>
    </citation>
    <scope>NUCLEOTIDE SEQUENCE [LARGE SCALE GENOMIC DNA]</scope>
    <source>
        <strain evidence="1 2">CB4</strain>
    </source>
</reference>
<keyword evidence="1" id="KW-0624">Polysaccharide degradation</keyword>
<dbReference type="InterPro" id="IPR029058">
    <property type="entry name" value="AB_hydrolase_fold"/>
</dbReference>
<dbReference type="OrthoDB" id="9803578at2"/>
<keyword evidence="1" id="KW-0119">Carbohydrate metabolism</keyword>
<dbReference type="EMBL" id="AP017312">
    <property type="protein sequence ID" value="BAU27134.1"/>
    <property type="molecule type" value="Genomic_DNA"/>
</dbReference>
<sequence>MEENLRKRTILRREITSNYLGEIRSYKLYLPPGYNPDQAYPILYAQDGEQFLNFGRGATAAQEMILSGKLYPFIIAAVTVSRENRTSEYGTNRSRNGLYKSFFIEELMPTVEREVRVSQRVLAGDSLGGTISLDLALEHPELFSHVLSLSGAFYPEVMKGVLRKPELRTLTIYMLIGLDETAVPVWDGTADFLALNREMKSLLEERGASVTYVERSGGHDWGFWQRELPDALTFSFGVLK</sequence>
<dbReference type="PANTHER" id="PTHR48098:SF3">
    <property type="entry name" value="IRON(III) ENTEROBACTIN ESTERASE"/>
    <property type="match status" value="1"/>
</dbReference>
<organism evidence="1 2">
    <name type="scientific">Aneurinibacillus soli</name>
    <dbReference type="NCBI Taxonomy" id="1500254"/>
    <lineage>
        <taxon>Bacteria</taxon>
        <taxon>Bacillati</taxon>
        <taxon>Bacillota</taxon>
        <taxon>Bacilli</taxon>
        <taxon>Bacillales</taxon>
        <taxon>Paenibacillaceae</taxon>
        <taxon>Aneurinibacillus group</taxon>
        <taxon>Aneurinibacillus</taxon>
    </lineage>
</organism>
<keyword evidence="1" id="KW-0858">Xylan degradation</keyword>
<gene>
    <name evidence="1" type="primary">xynZ</name>
    <name evidence="1" type="ORF">CB4_01303</name>
</gene>
<dbReference type="GO" id="GO:0031176">
    <property type="term" value="F:endo-1,4-beta-xylanase activity"/>
    <property type="evidence" value="ECO:0007669"/>
    <property type="project" value="UniProtKB-EC"/>
</dbReference>
<keyword evidence="1" id="KW-0378">Hydrolase</keyword>
<dbReference type="RefSeq" id="WP_096464230.1">
    <property type="nucleotide sequence ID" value="NZ_QJSZ01000004.1"/>
</dbReference>
<dbReference type="AlphaFoldDB" id="A0A0U5BG20"/>
<dbReference type="InterPro" id="IPR000801">
    <property type="entry name" value="Esterase-like"/>
</dbReference>